<dbReference type="PANTHER" id="PTHR21500">
    <property type="entry name" value="TUBULIN-SPECIFIC CHAPERONE A"/>
    <property type="match status" value="1"/>
</dbReference>
<dbReference type="GO" id="GO:0015630">
    <property type="term" value="C:microtubule cytoskeleton"/>
    <property type="evidence" value="ECO:0007669"/>
    <property type="project" value="TreeGrafter"/>
</dbReference>
<evidence type="ECO:0000256" key="1">
    <source>
        <dbReference type="ARBA" id="ARBA00006806"/>
    </source>
</evidence>
<feature type="domain" description="Glycosyltransferase 61 catalytic" evidence="3">
    <location>
        <begin position="55"/>
        <end position="134"/>
    </location>
</feature>
<comment type="similarity">
    <text evidence="1">Belongs to the TBCA family.</text>
</comment>
<dbReference type="GO" id="GO:0007021">
    <property type="term" value="P:tubulin complex assembly"/>
    <property type="evidence" value="ECO:0007669"/>
    <property type="project" value="InterPro"/>
</dbReference>
<dbReference type="GO" id="GO:0048487">
    <property type="term" value="F:beta-tubulin binding"/>
    <property type="evidence" value="ECO:0007669"/>
    <property type="project" value="InterPro"/>
</dbReference>
<keyword evidence="2" id="KW-0143">Chaperone</keyword>
<dbReference type="GO" id="GO:0005829">
    <property type="term" value="C:cytosol"/>
    <property type="evidence" value="ECO:0007669"/>
    <property type="project" value="TreeGrafter"/>
</dbReference>
<evidence type="ECO:0000313" key="4">
    <source>
        <dbReference type="EMBL" id="RMZ55404.1"/>
    </source>
</evidence>
<dbReference type="Pfam" id="PF04577">
    <property type="entry name" value="Glyco_transf_61"/>
    <property type="match status" value="1"/>
</dbReference>
<accession>A0A3M7L020</accession>
<dbReference type="SUPFAM" id="SSF46988">
    <property type="entry name" value="Tubulin chaperone cofactor A"/>
    <property type="match status" value="1"/>
</dbReference>
<dbReference type="InterPro" id="IPR049625">
    <property type="entry name" value="Glyco_transf_61_cat"/>
</dbReference>
<dbReference type="PANTHER" id="PTHR21500:SF0">
    <property type="entry name" value="TUBULIN-SPECIFIC CHAPERONE A"/>
    <property type="match status" value="1"/>
</dbReference>
<organism evidence="4 5">
    <name type="scientific">Auxenochlorella protothecoides</name>
    <name type="common">Green microalga</name>
    <name type="synonym">Chlorella protothecoides</name>
    <dbReference type="NCBI Taxonomy" id="3075"/>
    <lineage>
        <taxon>Eukaryota</taxon>
        <taxon>Viridiplantae</taxon>
        <taxon>Chlorophyta</taxon>
        <taxon>core chlorophytes</taxon>
        <taxon>Trebouxiophyceae</taxon>
        <taxon>Chlorellales</taxon>
        <taxon>Chlorellaceae</taxon>
        <taxon>Auxenochlorella</taxon>
    </lineage>
</organism>
<reference evidence="5" key="1">
    <citation type="journal article" date="2018" name="Algal Res.">
        <title>Characterization of plant carbon substrate utilization by Auxenochlorella protothecoides.</title>
        <authorList>
            <person name="Vogler B.W."/>
            <person name="Starkenburg S.R."/>
            <person name="Sudasinghe N."/>
            <person name="Schambach J.Y."/>
            <person name="Rollin J.A."/>
            <person name="Pattathil S."/>
            <person name="Barry A.N."/>
        </authorList>
    </citation>
    <scope>NUCLEOTIDE SEQUENCE [LARGE SCALE GENOMIC DNA]</scope>
    <source>
        <strain evidence="5">UTEX 25</strain>
    </source>
</reference>
<dbReference type="InterPro" id="IPR004226">
    <property type="entry name" value="TBCA"/>
</dbReference>
<dbReference type="Gene3D" id="1.20.58.90">
    <property type="match status" value="1"/>
</dbReference>
<evidence type="ECO:0000259" key="3">
    <source>
        <dbReference type="Pfam" id="PF04577"/>
    </source>
</evidence>
<name>A0A3M7L020_AUXPR</name>
<dbReference type="EMBL" id="QOKY01000162">
    <property type="protein sequence ID" value="RMZ55404.1"/>
    <property type="molecule type" value="Genomic_DNA"/>
</dbReference>
<comment type="caution">
    <text evidence="4">The sequence shown here is derived from an EMBL/GenBank/DDBJ whole genome shotgun (WGS) entry which is preliminary data.</text>
</comment>
<dbReference type="AlphaFoldDB" id="A0A3M7L020"/>
<dbReference type="GO" id="GO:0007023">
    <property type="term" value="P:post-chaperonin tubulin folding pathway"/>
    <property type="evidence" value="ECO:0007669"/>
    <property type="project" value="InterPro"/>
</dbReference>
<protein>
    <recommendedName>
        <fullName evidence="3">Glycosyltransferase 61 catalytic domain-containing protein</fullName>
    </recommendedName>
</protein>
<dbReference type="InterPro" id="IPR036126">
    <property type="entry name" value="TBCA_sf"/>
</dbReference>
<gene>
    <name evidence="4" type="ORF">APUTEX25_003528</name>
</gene>
<evidence type="ECO:0000313" key="5">
    <source>
        <dbReference type="Proteomes" id="UP000279271"/>
    </source>
</evidence>
<dbReference type="GO" id="GO:0016757">
    <property type="term" value="F:glycosyltransferase activity"/>
    <property type="evidence" value="ECO:0007669"/>
    <property type="project" value="InterPro"/>
</dbReference>
<proteinExistence type="inferred from homology"/>
<evidence type="ECO:0000256" key="2">
    <source>
        <dbReference type="ARBA" id="ARBA00023186"/>
    </source>
</evidence>
<dbReference type="Proteomes" id="UP000279271">
    <property type="component" value="Unassembled WGS sequence"/>
</dbReference>
<sequence>MAAVAGQVAGLEASAEGAATAAAAETAEAMREAARVEAALAAMPRLDVPTDAQHRHEPFRPVVTYMCRPFFSRGVLNEVDILRYILRNYNVTLRVTTFQEPLLEVLDLMGHTDVLVGMHGAGWTNAMFIKHGASAMQMYPYGWRLSNGAMIRGANYREIVLASDCPYHEWVNHRPGYAFFRKIDFHQRLGIEPFEHPGPEVPRPKDGLPGSPWVYQNTYVDLETFGREFDALMAGARIPKMGSAAVKTGTLRRLRKELDMYIQEQVKESANVEKLKADGADIHDVKYAENILAESVGMIPDTRQRLSQALEQLQSALDQAGDDSSPEVRAAREEVEAVATLA</sequence>
<dbReference type="Pfam" id="PF02970">
    <property type="entry name" value="TBCA"/>
    <property type="match status" value="1"/>
</dbReference>